<proteinExistence type="predicted"/>
<organism evidence="1 2">
    <name type="scientific">Hyalomma asiaticum</name>
    <name type="common">Tick</name>
    <dbReference type="NCBI Taxonomy" id="266040"/>
    <lineage>
        <taxon>Eukaryota</taxon>
        <taxon>Metazoa</taxon>
        <taxon>Ecdysozoa</taxon>
        <taxon>Arthropoda</taxon>
        <taxon>Chelicerata</taxon>
        <taxon>Arachnida</taxon>
        <taxon>Acari</taxon>
        <taxon>Parasitiformes</taxon>
        <taxon>Ixodida</taxon>
        <taxon>Ixodoidea</taxon>
        <taxon>Ixodidae</taxon>
        <taxon>Hyalomminae</taxon>
        <taxon>Hyalomma</taxon>
    </lineage>
</organism>
<protein>
    <submittedName>
        <fullName evidence="1">Uncharacterized protein</fullName>
    </submittedName>
</protein>
<sequence>MIVRLPHNLDVDGLAQKLTEAGEPGDIRALHLTNCVLLNSKQVVSLIHACTHLRSLRCLSCALKPSDLLELMLEQLPFLVELVFTLECQTDSTKELQCMHKVESRNRTGAFIGSLRRMYVEIRYDPSFLILSSFVRLCLMLHYLHVHLARGNFRTARRRCRVIFQNHTRLKWFTFTSDVPALPVSHCSQLTRQLDFTSGVSICANVTYCKSLGPHSYAWLHELAAVRNEPCRLPRQLTVVTTDSPEVISEEWFRVVGFRCEWAKVRHLCLVLIPQQACVDAYATAGSKYRENLRFFFCTALWHVVELNMSSFHFDDDLDLAHLLQDKCLRTLRSLSASPCGLRRPLALQRLAECCPELRDLDVRFERNGSFVSCTSCEAELAPLKELELLAMRSDGSVSFRNPLASLTFSGVPFAACVWFIEKCGATTRIQLSDYSSPSRQGLALFCTLLPNIIAPTWLILRHEKLQLDDAFLLVCLTRVHSLQYLYLLSAVPLVDDAAWTCVQMLSYGLPRLLCVHVHYRSPADVNGIDKRITWLRKGGSEPHLGVFLRDAPCFGSCSTATFIGLYKPLNRDFSLNC</sequence>
<accession>A0ACB7T935</accession>
<dbReference type="EMBL" id="CM023490">
    <property type="protein sequence ID" value="KAH6942807.1"/>
    <property type="molecule type" value="Genomic_DNA"/>
</dbReference>
<evidence type="ECO:0000313" key="2">
    <source>
        <dbReference type="Proteomes" id="UP000821845"/>
    </source>
</evidence>
<comment type="caution">
    <text evidence="1">The sequence shown here is derived from an EMBL/GenBank/DDBJ whole genome shotgun (WGS) entry which is preliminary data.</text>
</comment>
<dbReference type="Proteomes" id="UP000821845">
    <property type="component" value="Chromosome 10"/>
</dbReference>
<gene>
    <name evidence="1" type="ORF">HPB50_010754</name>
</gene>
<name>A0ACB7T935_HYAAI</name>
<evidence type="ECO:0000313" key="1">
    <source>
        <dbReference type="EMBL" id="KAH6942807.1"/>
    </source>
</evidence>
<reference evidence="1" key="1">
    <citation type="submission" date="2020-05" db="EMBL/GenBank/DDBJ databases">
        <title>Large-scale comparative analyses of tick genomes elucidate their genetic diversity and vector capacities.</title>
        <authorList>
            <person name="Jia N."/>
            <person name="Wang J."/>
            <person name="Shi W."/>
            <person name="Du L."/>
            <person name="Sun Y."/>
            <person name="Zhan W."/>
            <person name="Jiang J."/>
            <person name="Wang Q."/>
            <person name="Zhang B."/>
            <person name="Ji P."/>
            <person name="Sakyi L.B."/>
            <person name="Cui X."/>
            <person name="Yuan T."/>
            <person name="Jiang B."/>
            <person name="Yang W."/>
            <person name="Lam T.T.-Y."/>
            <person name="Chang Q."/>
            <person name="Ding S."/>
            <person name="Wang X."/>
            <person name="Zhu J."/>
            <person name="Ruan X."/>
            <person name="Zhao L."/>
            <person name="Wei J."/>
            <person name="Que T."/>
            <person name="Du C."/>
            <person name="Cheng J."/>
            <person name="Dai P."/>
            <person name="Han X."/>
            <person name="Huang E."/>
            <person name="Gao Y."/>
            <person name="Liu J."/>
            <person name="Shao H."/>
            <person name="Ye R."/>
            <person name="Li L."/>
            <person name="Wei W."/>
            <person name="Wang X."/>
            <person name="Wang C."/>
            <person name="Yang T."/>
            <person name="Huo Q."/>
            <person name="Li W."/>
            <person name="Guo W."/>
            <person name="Chen H."/>
            <person name="Zhou L."/>
            <person name="Ni X."/>
            <person name="Tian J."/>
            <person name="Zhou Y."/>
            <person name="Sheng Y."/>
            <person name="Liu T."/>
            <person name="Pan Y."/>
            <person name="Xia L."/>
            <person name="Li J."/>
            <person name="Zhao F."/>
            <person name="Cao W."/>
        </authorList>
    </citation>
    <scope>NUCLEOTIDE SEQUENCE</scope>
    <source>
        <strain evidence="1">Hyas-2018</strain>
    </source>
</reference>
<keyword evidence="2" id="KW-1185">Reference proteome</keyword>